<keyword evidence="3" id="KW-1185">Reference proteome</keyword>
<evidence type="ECO:0000313" key="3">
    <source>
        <dbReference type="Proteomes" id="UP000244722"/>
    </source>
</evidence>
<sequence length="217" mass="23983">MPRRRKEPPPPSPHPPSPHPHSKLLQQPLPQPTPPPQYHIPVHHSPPSTRHVLNSGPIPVTQQSHQQYQPQPHPNPIHQEDASIPSYSPTGGLLGTQSPEPLRLLAVLDSLKSLGFTSISDFLVRLFNSDDAAVRRRVSLFYTHGGIRSVLEIFMNSKRARENGGDEVAVSWAGGVFKDEFDAGLVKGGVRTSLQLTEIIAFVIGEKEKRKKSRNPS</sequence>
<reference evidence="2 3" key="1">
    <citation type="submission" date="2017-04" db="EMBL/GenBank/DDBJ databases">
        <title>Draft genome sequence of Tuber borchii Vittad., a whitish edible truffle.</title>
        <authorList>
            <consortium name="DOE Joint Genome Institute"/>
            <person name="Murat C."/>
            <person name="Kuo A."/>
            <person name="Barry K.W."/>
            <person name="Clum A."/>
            <person name="Dockter R.B."/>
            <person name="Fauchery L."/>
            <person name="Iotti M."/>
            <person name="Kohler A."/>
            <person name="Labutti K."/>
            <person name="Lindquist E.A."/>
            <person name="Lipzen A."/>
            <person name="Ohm R.A."/>
            <person name="Wang M."/>
            <person name="Grigoriev I.V."/>
            <person name="Zambonelli A."/>
            <person name="Martin F.M."/>
        </authorList>
    </citation>
    <scope>NUCLEOTIDE SEQUENCE [LARGE SCALE GENOMIC DNA]</scope>
    <source>
        <strain evidence="2 3">Tbo3840</strain>
    </source>
</reference>
<dbReference type="Proteomes" id="UP000244722">
    <property type="component" value="Unassembled WGS sequence"/>
</dbReference>
<gene>
    <name evidence="2" type="ORF">B9Z19DRAFT_543244</name>
</gene>
<comment type="caution">
    <text evidence="2">The sequence shown here is derived from an EMBL/GenBank/DDBJ whole genome shotgun (WGS) entry which is preliminary data.</text>
</comment>
<protein>
    <submittedName>
        <fullName evidence="2">Uncharacterized protein</fullName>
    </submittedName>
</protein>
<feature type="compositionally biased region" description="Pro residues" evidence="1">
    <location>
        <begin position="29"/>
        <end position="38"/>
    </location>
</feature>
<dbReference type="AlphaFoldDB" id="A0A2T6ZD81"/>
<evidence type="ECO:0000256" key="1">
    <source>
        <dbReference type="SAM" id="MobiDB-lite"/>
    </source>
</evidence>
<proteinExistence type="predicted"/>
<name>A0A2T6ZD81_TUBBO</name>
<feature type="region of interest" description="Disordered" evidence="1">
    <location>
        <begin position="1"/>
        <end position="86"/>
    </location>
</feature>
<dbReference type="OrthoDB" id="10505119at2759"/>
<dbReference type="EMBL" id="NESQ01000377">
    <property type="protein sequence ID" value="PUU73433.1"/>
    <property type="molecule type" value="Genomic_DNA"/>
</dbReference>
<organism evidence="2 3">
    <name type="scientific">Tuber borchii</name>
    <name type="common">White truffle</name>
    <dbReference type="NCBI Taxonomy" id="42251"/>
    <lineage>
        <taxon>Eukaryota</taxon>
        <taxon>Fungi</taxon>
        <taxon>Dikarya</taxon>
        <taxon>Ascomycota</taxon>
        <taxon>Pezizomycotina</taxon>
        <taxon>Pezizomycetes</taxon>
        <taxon>Pezizales</taxon>
        <taxon>Tuberaceae</taxon>
        <taxon>Tuber</taxon>
    </lineage>
</organism>
<evidence type="ECO:0000313" key="2">
    <source>
        <dbReference type="EMBL" id="PUU73433.1"/>
    </source>
</evidence>
<accession>A0A2T6ZD81</accession>
<feature type="compositionally biased region" description="Pro residues" evidence="1">
    <location>
        <begin position="9"/>
        <end position="19"/>
    </location>
</feature>